<keyword evidence="7" id="KW-0256">Endoplasmic reticulum</keyword>
<evidence type="ECO:0000256" key="1">
    <source>
        <dbReference type="ARBA" id="ARBA00004323"/>
    </source>
</evidence>
<dbReference type="InterPro" id="IPR003406">
    <property type="entry name" value="Glyco_trans_14"/>
</dbReference>
<organism evidence="15 16">
    <name type="scientific">Cyanomargarita calcarea GSE-NOS-MK-12-04C</name>
    <dbReference type="NCBI Taxonomy" id="2839659"/>
    <lineage>
        <taxon>Bacteria</taxon>
        <taxon>Bacillati</taxon>
        <taxon>Cyanobacteriota</taxon>
        <taxon>Cyanophyceae</taxon>
        <taxon>Nostocales</taxon>
        <taxon>Cyanomargaritaceae</taxon>
        <taxon>Cyanomargarita</taxon>
    </lineage>
</organism>
<dbReference type="GO" id="GO:0046872">
    <property type="term" value="F:metal ion binding"/>
    <property type="evidence" value="ECO:0007669"/>
    <property type="project" value="UniProtKB-KW"/>
</dbReference>
<evidence type="ECO:0000256" key="6">
    <source>
        <dbReference type="ARBA" id="ARBA00022723"/>
    </source>
</evidence>
<dbReference type="Proteomes" id="UP000729701">
    <property type="component" value="Unassembled WGS sequence"/>
</dbReference>
<comment type="subcellular location">
    <subcellularLocation>
        <location evidence="2">Endoplasmic reticulum membrane</location>
        <topology evidence="2">Single-pass type II membrane protein</topology>
    </subcellularLocation>
    <subcellularLocation>
        <location evidence="1">Golgi apparatus membrane</location>
        <topology evidence="1">Single-pass type II membrane protein</topology>
    </subcellularLocation>
</comment>
<evidence type="ECO:0000256" key="10">
    <source>
        <dbReference type="ARBA" id="ARBA00023034"/>
    </source>
</evidence>
<dbReference type="GO" id="GO:0016020">
    <property type="term" value="C:membrane"/>
    <property type="evidence" value="ECO:0007669"/>
    <property type="project" value="InterPro"/>
</dbReference>
<evidence type="ECO:0000256" key="12">
    <source>
        <dbReference type="ARBA" id="ARBA00023157"/>
    </source>
</evidence>
<evidence type="ECO:0000256" key="3">
    <source>
        <dbReference type="ARBA" id="ARBA00022676"/>
    </source>
</evidence>
<accession>A0A951QXK5</accession>
<dbReference type="GO" id="GO:0030158">
    <property type="term" value="F:protein xylosyltransferase activity"/>
    <property type="evidence" value="ECO:0007669"/>
    <property type="project" value="InterPro"/>
</dbReference>
<evidence type="ECO:0000256" key="7">
    <source>
        <dbReference type="ARBA" id="ARBA00022824"/>
    </source>
</evidence>
<protein>
    <recommendedName>
        <fullName evidence="14">Peptide O-xylosyltransferase</fullName>
    </recommendedName>
</protein>
<dbReference type="EMBL" id="JAHHGZ010000061">
    <property type="protein sequence ID" value="MBW4672067.1"/>
    <property type="molecule type" value="Genomic_DNA"/>
</dbReference>
<evidence type="ECO:0000256" key="13">
    <source>
        <dbReference type="ARBA" id="ARBA00023180"/>
    </source>
</evidence>
<evidence type="ECO:0000256" key="14">
    <source>
        <dbReference type="ARBA" id="ARBA00042865"/>
    </source>
</evidence>
<keyword evidence="11" id="KW-0472">Membrane</keyword>
<dbReference type="PANTHER" id="PTHR46025">
    <property type="entry name" value="XYLOSYLTRANSFERASE OXT"/>
    <property type="match status" value="1"/>
</dbReference>
<dbReference type="PANTHER" id="PTHR46025:SF3">
    <property type="entry name" value="XYLOSYLTRANSFERASE OXT"/>
    <property type="match status" value="1"/>
</dbReference>
<keyword evidence="9" id="KW-1133">Transmembrane helix</keyword>
<sequence length="304" mass="36230">MKIAYIILAHKYPKTLLRLIYKLNTDDVSFFIHIDKKTDSQIVGQLVNQLQDLPNVSFIKRYNSAWGSFDIVKATLEGIKLIAEGSTYFDYIVNLSGQDYLIKSNEQIKKFFEENKGREFLEYFPLPCSKWKGGGLRRVEYWHILWKNEYFSLPEKREFKSPISSLFYSFLNSVFFKKRKFNKIFPLYGGSQFWCLTGECAKWIHDFINQNPQFFNSFNYTFCTDEIFFQTLILNSPFKEKVVNEHLRYIDWDNIDAYHPRILTRNDFEKIKQSEKLFARKFDLTIDQDILDLIDQNNIDTISV</sequence>
<keyword evidence="13" id="KW-0325">Glycoprotein</keyword>
<reference evidence="15" key="1">
    <citation type="submission" date="2021-05" db="EMBL/GenBank/DDBJ databases">
        <authorList>
            <person name="Pietrasiak N."/>
            <person name="Ward R."/>
            <person name="Stajich J.E."/>
            <person name="Kurbessoian T."/>
        </authorList>
    </citation>
    <scope>NUCLEOTIDE SEQUENCE</scope>
    <source>
        <strain evidence="15">GSE-NOS-MK-12-04C</strain>
    </source>
</reference>
<dbReference type="GO" id="GO:0050650">
    <property type="term" value="P:chondroitin sulfate proteoglycan biosynthetic process"/>
    <property type="evidence" value="ECO:0007669"/>
    <property type="project" value="TreeGrafter"/>
</dbReference>
<evidence type="ECO:0000313" key="15">
    <source>
        <dbReference type="EMBL" id="MBW4672067.1"/>
    </source>
</evidence>
<keyword evidence="12" id="KW-1015">Disulfide bond</keyword>
<dbReference type="GO" id="GO:0015012">
    <property type="term" value="P:heparan sulfate proteoglycan biosynthetic process"/>
    <property type="evidence" value="ECO:0007669"/>
    <property type="project" value="TreeGrafter"/>
</dbReference>
<evidence type="ECO:0000256" key="9">
    <source>
        <dbReference type="ARBA" id="ARBA00022989"/>
    </source>
</evidence>
<comment type="caution">
    <text evidence="15">The sequence shown here is derived from an EMBL/GenBank/DDBJ whole genome shotgun (WGS) entry which is preliminary data.</text>
</comment>
<evidence type="ECO:0000256" key="4">
    <source>
        <dbReference type="ARBA" id="ARBA00022679"/>
    </source>
</evidence>
<dbReference type="AlphaFoldDB" id="A0A951QXK5"/>
<keyword evidence="8" id="KW-0735">Signal-anchor</keyword>
<keyword evidence="10" id="KW-0333">Golgi apparatus</keyword>
<evidence type="ECO:0000256" key="8">
    <source>
        <dbReference type="ARBA" id="ARBA00022968"/>
    </source>
</evidence>
<reference evidence="15" key="2">
    <citation type="journal article" date="2022" name="Microbiol. Resour. Announc.">
        <title>Metagenome Sequencing to Explore Phylogenomics of Terrestrial Cyanobacteria.</title>
        <authorList>
            <person name="Ward R.D."/>
            <person name="Stajich J.E."/>
            <person name="Johansen J.R."/>
            <person name="Huntemann M."/>
            <person name="Clum A."/>
            <person name="Foster B."/>
            <person name="Foster B."/>
            <person name="Roux S."/>
            <person name="Palaniappan K."/>
            <person name="Varghese N."/>
            <person name="Mukherjee S."/>
            <person name="Reddy T.B.K."/>
            <person name="Daum C."/>
            <person name="Copeland A."/>
            <person name="Chen I.A."/>
            <person name="Ivanova N.N."/>
            <person name="Kyrpides N.C."/>
            <person name="Shapiro N."/>
            <person name="Eloe-Fadrosh E.A."/>
            <person name="Pietrasiak N."/>
        </authorList>
    </citation>
    <scope>NUCLEOTIDE SEQUENCE</scope>
    <source>
        <strain evidence="15">GSE-NOS-MK-12-04C</strain>
    </source>
</reference>
<keyword evidence="4" id="KW-0808">Transferase</keyword>
<gene>
    <name evidence="15" type="ORF">KME60_32740</name>
</gene>
<evidence type="ECO:0000256" key="2">
    <source>
        <dbReference type="ARBA" id="ARBA00004648"/>
    </source>
</evidence>
<keyword evidence="3" id="KW-0328">Glycosyltransferase</keyword>
<dbReference type="Pfam" id="PF02485">
    <property type="entry name" value="Branch"/>
    <property type="match status" value="1"/>
</dbReference>
<evidence type="ECO:0000256" key="5">
    <source>
        <dbReference type="ARBA" id="ARBA00022692"/>
    </source>
</evidence>
<dbReference type="InterPro" id="IPR043538">
    <property type="entry name" value="XYLT"/>
</dbReference>
<name>A0A951QXK5_9CYAN</name>
<proteinExistence type="predicted"/>
<keyword evidence="5" id="KW-0812">Transmembrane</keyword>
<evidence type="ECO:0000256" key="11">
    <source>
        <dbReference type="ARBA" id="ARBA00023136"/>
    </source>
</evidence>
<keyword evidence="6" id="KW-0479">Metal-binding</keyword>
<evidence type="ECO:0000313" key="16">
    <source>
        <dbReference type="Proteomes" id="UP000729701"/>
    </source>
</evidence>